<reference evidence="3" key="1">
    <citation type="submission" date="2008-12" db="EMBL/GenBank/DDBJ databases">
        <title>Annotation of Streptomyces ghanaensis ATCC 14672.</title>
        <authorList>
            <consortium name="The Broad Institute Genome Sequencing Platform"/>
            <consortium name="Broad Institute Microbial Sequencing Center"/>
            <person name="Fischbach M."/>
            <person name="Ward D."/>
            <person name="Young S."/>
            <person name="Kodira C.D."/>
            <person name="Zeng Q."/>
            <person name="Koehrsen M."/>
            <person name="Godfrey P."/>
            <person name="Alvarado L."/>
            <person name="Berlin A.M."/>
            <person name="Borenstein D."/>
            <person name="Chen Z."/>
            <person name="Engels R."/>
            <person name="Freedman E."/>
            <person name="Gellesch M."/>
            <person name="Goldberg J."/>
            <person name="Griggs A."/>
            <person name="Gujja S."/>
            <person name="Heiman D.I."/>
            <person name="Hepburn T.A."/>
            <person name="Howarth C."/>
            <person name="Jen D."/>
            <person name="Larson L."/>
            <person name="Lewis B."/>
            <person name="Mehta T."/>
            <person name="Park D."/>
            <person name="Pearson M."/>
            <person name="Roberts A."/>
            <person name="Saif S."/>
            <person name="Shea T.D."/>
            <person name="Shenoy N."/>
            <person name="Sisk P."/>
            <person name="Stolte C."/>
            <person name="Sykes S.N."/>
            <person name="Walk T."/>
            <person name="White J."/>
            <person name="Yandava C."/>
            <person name="Straight P."/>
            <person name="Clardy J."/>
            <person name="Hung D."/>
            <person name="Kolter R."/>
            <person name="Mekalanos J."/>
            <person name="Walker S."/>
            <person name="Walsh C.T."/>
            <person name="Wieland B.L.C."/>
            <person name="Ilzarbe M."/>
            <person name="Galagan J."/>
            <person name="Nusbaum C."/>
            <person name="Birren B."/>
        </authorList>
    </citation>
    <scope>NUCLEOTIDE SEQUENCE [LARGE SCALE GENOMIC DNA]</scope>
    <source>
        <strain evidence="3">ATCC 14672 / DSM 40746 / JCM 4963 / KCTC 9882 / NRRL B-12104 / FH 1290</strain>
    </source>
</reference>
<accession>D6A026</accession>
<evidence type="ECO:0000313" key="2">
    <source>
        <dbReference type="EMBL" id="EFE65419.2"/>
    </source>
</evidence>
<dbReference type="AlphaFoldDB" id="D6A026"/>
<feature type="compositionally biased region" description="Basic and acidic residues" evidence="1">
    <location>
        <begin position="21"/>
        <end position="36"/>
    </location>
</feature>
<name>D6A026_STRV1</name>
<sequence>MRAAQDAVGRPDMPGSACARPVERRLAPDSRVRPRQAEQPSGLHLGNSLPVRTGAVRRSGYSAVERDTCVIGSRRC</sequence>
<gene>
    <name evidence="2" type="ORF">SSFG_00673</name>
</gene>
<proteinExistence type="predicted"/>
<evidence type="ECO:0000256" key="1">
    <source>
        <dbReference type="SAM" id="MobiDB-lite"/>
    </source>
</evidence>
<feature type="region of interest" description="Disordered" evidence="1">
    <location>
        <begin position="1"/>
        <end position="51"/>
    </location>
</feature>
<dbReference type="EMBL" id="DS999641">
    <property type="protein sequence ID" value="EFE65419.2"/>
    <property type="molecule type" value="Genomic_DNA"/>
</dbReference>
<evidence type="ECO:0000313" key="3">
    <source>
        <dbReference type="Proteomes" id="UP000003824"/>
    </source>
</evidence>
<dbReference type="Proteomes" id="UP000003824">
    <property type="component" value="Unassembled WGS sequence"/>
</dbReference>
<organism evidence="2 3">
    <name type="scientific">Streptomyces viridosporus (strain ATCC 14672 / DSM 40746 / JCM 4963 / KCTC 9882 / NRRL B-12104 / FH 1290)</name>
    <name type="common">Streptomyces ghanaensis</name>
    <dbReference type="NCBI Taxonomy" id="566461"/>
    <lineage>
        <taxon>Bacteria</taxon>
        <taxon>Bacillati</taxon>
        <taxon>Actinomycetota</taxon>
        <taxon>Actinomycetes</taxon>
        <taxon>Kitasatosporales</taxon>
        <taxon>Streptomycetaceae</taxon>
        <taxon>Streptomyces</taxon>
    </lineage>
</organism>
<protein>
    <submittedName>
        <fullName evidence="2">Predicted protein</fullName>
    </submittedName>
</protein>